<comment type="caution">
    <text evidence="2">The sequence shown here is derived from an EMBL/GenBank/DDBJ whole genome shotgun (WGS) entry which is preliminary data.</text>
</comment>
<sequence length="66" mass="7296">ETIFYENSTNMLVNTTTPKPPPKKNLGLILGLSLGLGLPLITSIVVAIVCWKHKITSTWQTIKTLF</sequence>
<proteinExistence type="predicted"/>
<accession>A0A8S3I5I3</accession>
<organism evidence="2 3">
    <name type="scientific">Rotaria magnacalcarata</name>
    <dbReference type="NCBI Taxonomy" id="392030"/>
    <lineage>
        <taxon>Eukaryota</taxon>
        <taxon>Metazoa</taxon>
        <taxon>Spiralia</taxon>
        <taxon>Gnathifera</taxon>
        <taxon>Rotifera</taxon>
        <taxon>Eurotatoria</taxon>
        <taxon>Bdelloidea</taxon>
        <taxon>Philodinida</taxon>
        <taxon>Philodinidae</taxon>
        <taxon>Rotaria</taxon>
    </lineage>
</organism>
<keyword evidence="1" id="KW-1133">Transmembrane helix</keyword>
<keyword evidence="1" id="KW-0472">Membrane</keyword>
<protein>
    <submittedName>
        <fullName evidence="2">Uncharacterized protein</fullName>
    </submittedName>
</protein>
<reference evidence="2" key="1">
    <citation type="submission" date="2021-02" db="EMBL/GenBank/DDBJ databases">
        <authorList>
            <person name="Nowell W R."/>
        </authorList>
    </citation>
    <scope>NUCLEOTIDE SEQUENCE</scope>
</reference>
<dbReference type="EMBL" id="CAJOBJ010340415">
    <property type="protein sequence ID" value="CAF5194393.1"/>
    <property type="molecule type" value="Genomic_DNA"/>
</dbReference>
<name>A0A8S3I5I3_9BILA</name>
<keyword evidence="1" id="KW-0812">Transmembrane</keyword>
<gene>
    <name evidence="2" type="ORF">GIL414_LOCUS74250</name>
</gene>
<feature type="transmembrane region" description="Helical" evidence="1">
    <location>
        <begin position="28"/>
        <end position="51"/>
    </location>
</feature>
<evidence type="ECO:0000313" key="2">
    <source>
        <dbReference type="EMBL" id="CAF5194393.1"/>
    </source>
</evidence>
<evidence type="ECO:0000256" key="1">
    <source>
        <dbReference type="SAM" id="Phobius"/>
    </source>
</evidence>
<dbReference type="AlphaFoldDB" id="A0A8S3I5I3"/>
<dbReference type="Proteomes" id="UP000681720">
    <property type="component" value="Unassembled WGS sequence"/>
</dbReference>
<feature type="non-terminal residue" evidence="2">
    <location>
        <position position="1"/>
    </location>
</feature>
<evidence type="ECO:0000313" key="3">
    <source>
        <dbReference type="Proteomes" id="UP000681720"/>
    </source>
</evidence>